<dbReference type="InterPro" id="IPR025202">
    <property type="entry name" value="PLD-like_dom"/>
</dbReference>
<dbReference type="STRING" id="7244.B4LPC7"/>
<dbReference type="EMBL" id="CH940648">
    <property type="protein sequence ID" value="EDW60236.2"/>
    <property type="molecule type" value="Genomic_DNA"/>
</dbReference>
<evidence type="ECO:0000313" key="10">
    <source>
        <dbReference type="Proteomes" id="UP000008792"/>
    </source>
</evidence>
<evidence type="ECO:0000256" key="5">
    <source>
        <dbReference type="ARBA" id="ARBA00040549"/>
    </source>
</evidence>
<evidence type="ECO:0000256" key="6">
    <source>
        <dbReference type="ARBA" id="ARBA00043167"/>
    </source>
</evidence>
<keyword evidence="7" id="KW-0472">Membrane</keyword>
<evidence type="ECO:0000256" key="3">
    <source>
        <dbReference type="ARBA" id="ARBA00023098"/>
    </source>
</evidence>
<protein>
    <recommendedName>
        <fullName evidence="5">Mitochondrial cardiolipin hydrolase</fullName>
    </recommendedName>
    <alternativeName>
        <fullName evidence="6">Mitochondrial phospholipase</fullName>
    </alternativeName>
</protein>
<dbReference type="InterPro" id="IPR051406">
    <property type="entry name" value="PLD_domain"/>
</dbReference>
<reference evidence="9 10" key="1">
    <citation type="journal article" date="2007" name="Nature">
        <title>Evolution of genes and genomes on the Drosophila phylogeny.</title>
        <authorList>
            <consortium name="Drosophila 12 Genomes Consortium"/>
            <person name="Clark A.G."/>
            <person name="Eisen M.B."/>
            <person name="Smith D.R."/>
            <person name="Bergman C.M."/>
            <person name="Oliver B."/>
            <person name="Markow T.A."/>
            <person name="Kaufman T.C."/>
            <person name="Kellis M."/>
            <person name="Gelbart W."/>
            <person name="Iyer V.N."/>
            <person name="Pollard D.A."/>
            <person name="Sackton T.B."/>
            <person name="Larracuente A.M."/>
            <person name="Singh N.D."/>
            <person name="Abad J.P."/>
            <person name="Abt D.N."/>
            <person name="Adryan B."/>
            <person name="Aguade M."/>
            <person name="Akashi H."/>
            <person name="Anderson W.W."/>
            <person name="Aquadro C.F."/>
            <person name="Ardell D.H."/>
            <person name="Arguello R."/>
            <person name="Artieri C.G."/>
            <person name="Barbash D.A."/>
            <person name="Barker D."/>
            <person name="Barsanti P."/>
            <person name="Batterham P."/>
            <person name="Batzoglou S."/>
            <person name="Begun D."/>
            <person name="Bhutkar A."/>
            <person name="Blanco E."/>
            <person name="Bosak S.A."/>
            <person name="Bradley R.K."/>
            <person name="Brand A.D."/>
            <person name="Brent M.R."/>
            <person name="Brooks A.N."/>
            <person name="Brown R.H."/>
            <person name="Butlin R.K."/>
            <person name="Caggese C."/>
            <person name="Calvi B.R."/>
            <person name="Bernardo de Carvalho A."/>
            <person name="Caspi A."/>
            <person name="Castrezana S."/>
            <person name="Celniker S.E."/>
            <person name="Chang J.L."/>
            <person name="Chapple C."/>
            <person name="Chatterji S."/>
            <person name="Chinwalla A."/>
            <person name="Civetta A."/>
            <person name="Clifton S.W."/>
            <person name="Comeron J.M."/>
            <person name="Costello J.C."/>
            <person name="Coyne J.A."/>
            <person name="Daub J."/>
            <person name="David R.G."/>
            <person name="Delcher A.L."/>
            <person name="Delehaunty K."/>
            <person name="Do C.B."/>
            <person name="Ebling H."/>
            <person name="Edwards K."/>
            <person name="Eickbush T."/>
            <person name="Evans J.D."/>
            <person name="Filipski A."/>
            <person name="Findeiss S."/>
            <person name="Freyhult E."/>
            <person name="Fulton L."/>
            <person name="Fulton R."/>
            <person name="Garcia A.C."/>
            <person name="Gardiner A."/>
            <person name="Garfield D.A."/>
            <person name="Garvin B.E."/>
            <person name="Gibson G."/>
            <person name="Gilbert D."/>
            <person name="Gnerre S."/>
            <person name="Godfrey J."/>
            <person name="Good R."/>
            <person name="Gotea V."/>
            <person name="Gravely B."/>
            <person name="Greenberg A.J."/>
            <person name="Griffiths-Jones S."/>
            <person name="Gross S."/>
            <person name="Guigo R."/>
            <person name="Gustafson E.A."/>
            <person name="Haerty W."/>
            <person name="Hahn M.W."/>
            <person name="Halligan D.L."/>
            <person name="Halpern A.L."/>
            <person name="Halter G.M."/>
            <person name="Han M.V."/>
            <person name="Heger A."/>
            <person name="Hillier L."/>
            <person name="Hinrichs A.S."/>
            <person name="Holmes I."/>
            <person name="Hoskins R.A."/>
            <person name="Hubisz M.J."/>
            <person name="Hultmark D."/>
            <person name="Huntley M.A."/>
            <person name="Jaffe D.B."/>
            <person name="Jagadeeshan S."/>
            <person name="Jeck W.R."/>
            <person name="Johnson J."/>
            <person name="Jones C.D."/>
            <person name="Jordan W.C."/>
            <person name="Karpen G.H."/>
            <person name="Kataoka E."/>
            <person name="Keightley P.D."/>
            <person name="Kheradpour P."/>
            <person name="Kirkness E.F."/>
            <person name="Koerich L.B."/>
            <person name="Kristiansen K."/>
            <person name="Kudrna D."/>
            <person name="Kulathinal R.J."/>
            <person name="Kumar S."/>
            <person name="Kwok R."/>
            <person name="Lander E."/>
            <person name="Langley C.H."/>
            <person name="Lapoint R."/>
            <person name="Lazzaro B.P."/>
            <person name="Lee S.J."/>
            <person name="Levesque L."/>
            <person name="Li R."/>
            <person name="Lin C.F."/>
            <person name="Lin M.F."/>
            <person name="Lindblad-Toh K."/>
            <person name="Llopart A."/>
            <person name="Long M."/>
            <person name="Low L."/>
            <person name="Lozovsky E."/>
            <person name="Lu J."/>
            <person name="Luo M."/>
            <person name="Machado C.A."/>
            <person name="Makalowski W."/>
            <person name="Marzo M."/>
            <person name="Matsuda M."/>
            <person name="Matzkin L."/>
            <person name="McAllister B."/>
            <person name="McBride C.S."/>
            <person name="McKernan B."/>
            <person name="McKernan K."/>
            <person name="Mendez-Lago M."/>
            <person name="Minx P."/>
            <person name="Mollenhauer M.U."/>
            <person name="Montooth K."/>
            <person name="Mount S.M."/>
            <person name="Mu X."/>
            <person name="Myers E."/>
            <person name="Negre B."/>
            <person name="Newfeld S."/>
            <person name="Nielsen R."/>
            <person name="Noor M.A."/>
            <person name="O'Grady P."/>
            <person name="Pachter L."/>
            <person name="Papaceit M."/>
            <person name="Parisi M.J."/>
            <person name="Parisi M."/>
            <person name="Parts L."/>
            <person name="Pedersen J.S."/>
            <person name="Pesole G."/>
            <person name="Phillippy A.M."/>
            <person name="Ponting C.P."/>
            <person name="Pop M."/>
            <person name="Porcelli D."/>
            <person name="Powell J.R."/>
            <person name="Prohaska S."/>
            <person name="Pruitt K."/>
            <person name="Puig M."/>
            <person name="Quesneville H."/>
            <person name="Ram K.R."/>
            <person name="Rand D."/>
            <person name="Rasmussen M.D."/>
            <person name="Reed L.K."/>
            <person name="Reenan R."/>
            <person name="Reily A."/>
            <person name="Remington K.A."/>
            <person name="Rieger T.T."/>
            <person name="Ritchie M.G."/>
            <person name="Robin C."/>
            <person name="Rogers Y.H."/>
            <person name="Rohde C."/>
            <person name="Rozas J."/>
            <person name="Rubenfield M.J."/>
            <person name="Ruiz A."/>
            <person name="Russo S."/>
            <person name="Salzberg S.L."/>
            <person name="Sanchez-Gracia A."/>
            <person name="Saranga D.J."/>
            <person name="Sato H."/>
            <person name="Schaeffer S.W."/>
            <person name="Schatz M.C."/>
            <person name="Schlenke T."/>
            <person name="Schwartz R."/>
            <person name="Segarra C."/>
            <person name="Singh R.S."/>
            <person name="Sirot L."/>
            <person name="Sirota M."/>
            <person name="Sisneros N.B."/>
            <person name="Smith C.D."/>
            <person name="Smith T.F."/>
            <person name="Spieth J."/>
            <person name="Stage D.E."/>
            <person name="Stark A."/>
            <person name="Stephan W."/>
            <person name="Strausberg R.L."/>
            <person name="Strempel S."/>
            <person name="Sturgill D."/>
            <person name="Sutton G."/>
            <person name="Sutton G.G."/>
            <person name="Tao W."/>
            <person name="Teichmann S."/>
            <person name="Tobari Y.N."/>
            <person name="Tomimura Y."/>
            <person name="Tsolas J.M."/>
            <person name="Valente V.L."/>
            <person name="Venter E."/>
            <person name="Venter J.C."/>
            <person name="Vicario S."/>
            <person name="Vieira F.G."/>
            <person name="Vilella A.J."/>
            <person name="Villasante A."/>
            <person name="Walenz B."/>
            <person name="Wang J."/>
            <person name="Wasserman M."/>
            <person name="Watts T."/>
            <person name="Wilson D."/>
            <person name="Wilson R.K."/>
            <person name="Wing R.A."/>
            <person name="Wolfner M.F."/>
            <person name="Wong A."/>
            <person name="Wong G.K."/>
            <person name="Wu C.I."/>
            <person name="Wu G."/>
            <person name="Yamamoto D."/>
            <person name="Yang H.P."/>
            <person name="Yang S.P."/>
            <person name="Yorke J.A."/>
            <person name="Yoshida K."/>
            <person name="Zdobnov E."/>
            <person name="Zhang P."/>
            <person name="Zhang Y."/>
            <person name="Zimin A.V."/>
            <person name="Baldwin J."/>
            <person name="Abdouelleil A."/>
            <person name="Abdulkadir J."/>
            <person name="Abebe A."/>
            <person name="Abera B."/>
            <person name="Abreu J."/>
            <person name="Acer S.C."/>
            <person name="Aftuck L."/>
            <person name="Alexander A."/>
            <person name="An P."/>
            <person name="Anderson E."/>
            <person name="Anderson S."/>
            <person name="Arachi H."/>
            <person name="Azer M."/>
            <person name="Bachantsang P."/>
            <person name="Barry A."/>
            <person name="Bayul T."/>
            <person name="Berlin A."/>
            <person name="Bessette D."/>
            <person name="Bloom T."/>
            <person name="Blye J."/>
            <person name="Boguslavskiy L."/>
            <person name="Bonnet C."/>
            <person name="Boukhgalter B."/>
            <person name="Bourzgui I."/>
            <person name="Brown A."/>
            <person name="Cahill P."/>
            <person name="Channer S."/>
            <person name="Cheshatsang Y."/>
            <person name="Chuda L."/>
            <person name="Citroen M."/>
            <person name="Collymore A."/>
            <person name="Cooke P."/>
            <person name="Costello M."/>
            <person name="D'Aco K."/>
            <person name="Daza R."/>
            <person name="De Haan G."/>
            <person name="DeGray S."/>
            <person name="DeMaso C."/>
            <person name="Dhargay N."/>
            <person name="Dooley K."/>
            <person name="Dooley E."/>
            <person name="Doricent M."/>
            <person name="Dorje P."/>
            <person name="Dorjee K."/>
            <person name="Dupes A."/>
            <person name="Elong R."/>
            <person name="Falk J."/>
            <person name="Farina A."/>
            <person name="Faro S."/>
            <person name="Ferguson D."/>
            <person name="Fisher S."/>
            <person name="Foley C.D."/>
            <person name="Franke A."/>
            <person name="Friedrich D."/>
            <person name="Gadbois L."/>
            <person name="Gearin G."/>
            <person name="Gearin C.R."/>
            <person name="Giannoukos G."/>
            <person name="Goode T."/>
            <person name="Graham J."/>
            <person name="Grandbois E."/>
            <person name="Grewal S."/>
            <person name="Gyaltsen K."/>
            <person name="Hafez N."/>
            <person name="Hagos B."/>
            <person name="Hall J."/>
            <person name="Henson C."/>
            <person name="Hollinger A."/>
            <person name="Honan T."/>
            <person name="Huard M.D."/>
            <person name="Hughes L."/>
            <person name="Hurhula B."/>
            <person name="Husby M.E."/>
            <person name="Kamat A."/>
            <person name="Kanga B."/>
            <person name="Kashin S."/>
            <person name="Khazanovich D."/>
            <person name="Kisner P."/>
            <person name="Lance K."/>
            <person name="Lara M."/>
            <person name="Lee W."/>
            <person name="Lennon N."/>
            <person name="Letendre F."/>
            <person name="LeVine R."/>
            <person name="Lipovsky A."/>
            <person name="Liu X."/>
            <person name="Liu J."/>
            <person name="Liu S."/>
            <person name="Lokyitsang T."/>
            <person name="Lokyitsang Y."/>
            <person name="Lubonja R."/>
            <person name="Lui A."/>
            <person name="MacDonald P."/>
            <person name="Magnisalis V."/>
            <person name="Maru K."/>
            <person name="Matthews C."/>
            <person name="McCusker W."/>
            <person name="McDonough S."/>
            <person name="Mehta T."/>
            <person name="Meldrim J."/>
            <person name="Meneus L."/>
            <person name="Mihai O."/>
            <person name="Mihalev A."/>
            <person name="Mihova T."/>
            <person name="Mittelman R."/>
            <person name="Mlenga V."/>
            <person name="Montmayeur A."/>
            <person name="Mulrain L."/>
            <person name="Navidi A."/>
            <person name="Naylor J."/>
            <person name="Negash T."/>
            <person name="Nguyen T."/>
            <person name="Nguyen N."/>
            <person name="Nicol R."/>
            <person name="Norbu C."/>
            <person name="Norbu N."/>
            <person name="Novod N."/>
            <person name="O'Neill B."/>
            <person name="Osman S."/>
            <person name="Markiewicz E."/>
            <person name="Oyono O.L."/>
            <person name="Patti C."/>
            <person name="Phunkhang P."/>
            <person name="Pierre F."/>
            <person name="Priest M."/>
            <person name="Raghuraman S."/>
            <person name="Rege F."/>
            <person name="Reyes R."/>
            <person name="Rise C."/>
            <person name="Rogov P."/>
            <person name="Ross K."/>
            <person name="Ryan E."/>
            <person name="Settipalli S."/>
            <person name="Shea T."/>
            <person name="Sherpa N."/>
            <person name="Shi L."/>
            <person name="Shih D."/>
            <person name="Sparrow T."/>
            <person name="Spaulding J."/>
            <person name="Stalker J."/>
            <person name="Stange-Thomann N."/>
            <person name="Stavropoulos S."/>
            <person name="Stone C."/>
            <person name="Strader C."/>
            <person name="Tesfaye S."/>
            <person name="Thomson T."/>
            <person name="Thoulutsang Y."/>
            <person name="Thoulutsang D."/>
            <person name="Topham K."/>
            <person name="Topping I."/>
            <person name="Tsamla T."/>
            <person name="Vassiliev H."/>
            <person name="Vo A."/>
            <person name="Wangchuk T."/>
            <person name="Wangdi T."/>
            <person name="Weiand M."/>
            <person name="Wilkinson J."/>
            <person name="Wilson A."/>
            <person name="Yadav S."/>
            <person name="Young G."/>
            <person name="Yu Q."/>
            <person name="Zembek L."/>
            <person name="Zhong D."/>
            <person name="Zimmer A."/>
            <person name="Zwirko Z."/>
            <person name="Jaffe D.B."/>
            <person name="Alvarez P."/>
            <person name="Brockman W."/>
            <person name="Butler J."/>
            <person name="Chin C."/>
            <person name="Gnerre S."/>
            <person name="Grabherr M."/>
            <person name="Kleber M."/>
            <person name="Mauceli E."/>
            <person name="MacCallum I."/>
        </authorList>
    </citation>
    <scope>NUCLEOTIDE SEQUENCE [LARGE SCALE GENOMIC DNA]</scope>
    <source>
        <strain evidence="10">Tucson 15010-1051.87</strain>
    </source>
</reference>
<dbReference type="OrthoDB" id="7852847at2759"/>
<keyword evidence="7" id="KW-0812">Transmembrane</keyword>
<keyword evidence="2" id="KW-0442">Lipid degradation</keyword>
<evidence type="ECO:0000256" key="2">
    <source>
        <dbReference type="ARBA" id="ARBA00022963"/>
    </source>
</evidence>
<dbReference type="Proteomes" id="UP000008792">
    <property type="component" value="Unassembled WGS sequence"/>
</dbReference>
<evidence type="ECO:0000256" key="7">
    <source>
        <dbReference type="SAM" id="Phobius"/>
    </source>
</evidence>
<dbReference type="PANTHER" id="PTHR43856:SF1">
    <property type="entry name" value="MITOCHONDRIAL CARDIOLIPIN HYDROLASE"/>
    <property type="match status" value="1"/>
</dbReference>
<dbReference type="Gene3D" id="3.30.870.10">
    <property type="entry name" value="Endonuclease Chain A"/>
    <property type="match status" value="1"/>
</dbReference>
<dbReference type="Pfam" id="PF13091">
    <property type="entry name" value="PLDc_2"/>
    <property type="match status" value="1"/>
</dbReference>
<gene>
    <name evidence="9" type="primary">Dvir\GJ20978</name>
    <name evidence="9" type="ORF">Dvir_GJ20978</name>
</gene>
<dbReference type="GO" id="GO:0016042">
    <property type="term" value="P:lipid catabolic process"/>
    <property type="evidence" value="ECO:0007669"/>
    <property type="project" value="UniProtKB-KW"/>
</dbReference>
<keyword evidence="3" id="KW-0443">Lipid metabolism</keyword>
<dbReference type="GO" id="GO:0034587">
    <property type="term" value="P:piRNA processing"/>
    <property type="evidence" value="ECO:0007669"/>
    <property type="project" value="TreeGrafter"/>
</dbReference>
<evidence type="ECO:0000259" key="8">
    <source>
        <dbReference type="Pfam" id="PF13091"/>
    </source>
</evidence>
<dbReference type="GO" id="GO:0016891">
    <property type="term" value="F:RNA endonuclease activity producing 5'-phosphomonoesters, hydrolytic mechanism"/>
    <property type="evidence" value="ECO:0007669"/>
    <property type="project" value="TreeGrafter"/>
</dbReference>
<dbReference type="SMR" id="B4LPC7"/>
<proteinExistence type="inferred from homology"/>
<keyword evidence="10" id="KW-1185">Reference proteome</keyword>
<keyword evidence="7" id="KW-1133">Transmembrane helix</keyword>
<evidence type="ECO:0000313" key="9">
    <source>
        <dbReference type="EMBL" id="EDW60236.2"/>
    </source>
</evidence>
<keyword evidence="1" id="KW-0378">Hydrolase</keyword>
<dbReference type="GO" id="GO:0005739">
    <property type="term" value="C:mitochondrion"/>
    <property type="evidence" value="ECO:0007669"/>
    <property type="project" value="TreeGrafter"/>
</dbReference>
<evidence type="ECO:0000256" key="4">
    <source>
        <dbReference type="ARBA" id="ARBA00038012"/>
    </source>
</evidence>
<dbReference type="SUPFAM" id="SSF56024">
    <property type="entry name" value="Phospholipase D/nuclease"/>
    <property type="match status" value="1"/>
</dbReference>
<accession>B4LPC7</accession>
<name>B4LPC7_DROVI</name>
<sequence length="350" mass="40984">MDVIDIEERPRVVNSGVMEITGNSNMVKIQRHSGHIVYNGNDSCIYLGCEPEQQNVDHIKITDLLHDAIEVVQLLIILLIFVIILKITDVCVWIIQKFISFLKLQWRRLNRKSIVELLYGVDYILYRLWLQIYGEPDETDAVIFNELPRRCRFQHVSTNCPKKYCETCRVDRVIMYINRAKISIDIAHLTFSHTTFYYAIASAWLRGVNIRLVTDSQMIYARGSLVQRLIAAELPARCSPVHVMMHHKFCIIDGDDRVLQLDGEEHRVHSRLWRRKGYVMTGSLNWTKLGTGSNYENVVVTSNRVINELYQKLFDDMWKHFPVLNMTSFRTKTFANNAPDIVCMPWKFWQ</sequence>
<feature type="domain" description="Phospholipase D-like" evidence="8">
    <location>
        <begin position="174"/>
        <end position="318"/>
    </location>
</feature>
<organism evidence="9 10">
    <name type="scientific">Drosophila virilis</name>
    <name type="common">Fruit fly</name>
    <dbReference type="NCBI Taxonomy" id="7244"/>
    <lineage>
        <taxon>Eukaryota</taxon>
        <taxon>Metazoa</taxon>
        <taxon>Ecdysozoa</taxon>
        <taxon>Arthropoda</taxon>
        <taxon>Hexapoda</taxon>
        <taxon>Insecta</taxon>
        <taxon>Pterygota</taxon>
        <taxon>Neoptera</taxon>
        <taxon>Endopterygota</taxon>
        <taxon>Diptera</taxon>
        <taxon>Brachycera</taxon>
        <taxon>Muscomorpha</taxon>
        <taxon>Ephydroidea</taxon>
        <taxon>Drosophilidae</taxon>
        <taxon>Drosophila</taxon>
    </lineage>
</organism>
<feature type="transmembrane region" description="Helical" evidence="7">
    <location>
        <begin position="71"/>
        <end position="95"/>
    </location>
</feature>
<evidence type="ECO:0000256" key="1">
    <source>
        <dbReference type="ARBA" id="ARBA00022801"/>
    </source>
</evidence>
<dbReference type="HOGENOM" id="CLU_080814_0_1_1"/>
<dbReference type="InParanoid" id="B4LPC7"/>
<comment type="similarity">
    <text evidence="4">Belongs to the phospholipase D family. MitoPLD/Zucchini subfamily.</text>
</comment>
<dbReference type="AlphaFoldDB" id="B4LPC7"/>
<dbReference type="PANTHER" id="PTHR43856">
    <property type="entry name" value="CARDIOLIPIN HYDROLASE"/>
    <property type="match status" value="1"/>
</dbReference>